<dbReference type="Proteomes" id="UP001283361">
    <property type="component" value="Unassembled WGS sequence"/>
</dbReference>
<keyword evidence="2" id="KW-1185">Reference proteome</keyword>
<name>A0AAE0ZH85_9GAST</name>
<protein>
    <submittedName>
        <fullName evidence="1">Uncharacterized protein</fullName>
    </submittedName>
</protein>
<gene>
    <name evidence="1" type="ORF">RRG08_034481</name>
</gene>
<sequence>MTELGERIEESEKRHKRHLVENKDRCGSSGVTAAAVDGELTAMADDVISTVTLTPLMVSLCHDLMLCQGLIVSTLMRWFCYFMVHRAAKLVSNRTSVTVGGYVCEGPGEN</sequence>
<dbReference type="EMBL" id="JAWDGP010003963">
    <property type="protein sequence ID" value="KAK3769150.1"/>
    <property type="molecule type" value="Genomic_DNA"/>
</dbReference>
<proteinExistence type="predicted"/>
<evidence type="ECO:0000313" key="1">
    <source>
        <dbReference type="EMBL" id="KAK3769150.1"/>
    </source>
</evidence>
<organism evidence="1 2">
    <name type="scientific">Elysia crispata</name>
    <name type="common">lettuce slug</name>
    <dbReference type="NCBI Taxonomy" id="231223"/>
    <lineage>
        <taxon>Eukaryota</taxon>
        <taxon>Metazoa</taxon>
        <taxon>Spiralia</taxon>
        <taxon>Lophotrochozoa</taxon>
        <taxon>Mollusca</taxon>
        <taxon>Gastropoda</taxon>
        <taxon>Heterobranchia</taxon>
        <taxon>Euthyneura</taxon>
        <taxon>Panpulmonata</taxon>
        <taxon>Sacoglossa</taxon>
        <taxon>Placobranchoidea</taxon>
        <taxon>Plakobranchidae</taxon>
        <taxon>Elysia</taxon>
    </lineage>
</organism>
<dbReference type="AlphaFoldDB" id="A0AAE0ZH85"/>
<reference evidence="1" key="1">
    <citation type="journal article" date="2023" name="G3 (Bethesda)">
        <title>A reference genome for the long-term kleptoplast-retaining sea slug Elysia crispata morphotype clarki.</title>
        <authorList>
            <person name="Eastman K.E."/>
            <person name="Pendleton A.L."/>
            <person name="Shaikh M.A."/>
            <person name="Suttiyut T."/>
            <person name="Ogas R."/>
            <person name="Tomko P."/>
            <person name="Gavelis G."/>
            <person name="Widhalm J.R."/>
            <person name="Wisecaver J.H."/>
        </authorList>
    </citation>
    <scope>NUCLEOTIDE SEQUENCE</scope>
    <source>
        <strain evidence="1">ECLA1</strain>
    </source>
</reference>
<evidence type="ECO:0000313" key="2">
    <source>
        <dbReference type="Proteomes" id="UP001283361"/>
    </source>
</evidence>
<accession>A0AAE0ZH85</accession>
<comment type="caution">
    <text evidence="1">The sequence shown here is derived from an EMBL/GenBank/DDBJ whole genome shotgun (WGS) entry which is preliminary data.</text>
</comment>